<protein>
    <submittedName>
        <fullName evidence="9">Cytochrome c5</fullName>
    </submittedName>
</protein>
<gene>
    <name evidence="9" type="primary">cyc</name>
    <name evidence="9" type="ORF">Lery_1011</name>
</gene>
<comment type="caution">
    <text evidence="9">The sequence shown here is derived from an EMBL/GenBank/DDBJ whole genome shotgun (WGS) entry which is preliminary data.</text>
</comment>
<feature type="domain" description="Cytochrome c" evidence="8">
    <location>
        <begin position="32"/>
        <end position="113"/>
    </location>
</feature>
<evidence type="ECO:0000313" key="10">
    <source>
        <dbReference type="Proteomes" id="UP000054773"/>
    </source>
</evidence>
<keyword evidence="3 6" id="KW-0479">Metal-binding</keyword>
<evidence type="ECO:0000259" key="8">
    <source>
        <dbReference type="PROSITE" id="PS51007"/>
    </source>
</evidence>
<dbReference type="EMBL" id="LNYA01000023">
    <property type="protein sequence ID" value="KTC97957.1"/>
    <property type="molecule type" value="Genomic_DNA"/>
</dbReference>
<dbReference type="OrthoDB" id="9814708at2"/>
<dbReference type="Proteomes" id="UP000054773">
    <property type="component" value="Unassembled WGS sequence"/>
</dbReference>
<keyword evidence="5 6" id="KW-0408">Iron</keyword>
<dbReference type="PANTHER" id="PTHR40942:SF4">
    <property type="entry name" value="CYTOCHROME C5"/>
    <property type="match status" value="1"/>
</dbReference>
<feature type="signal peptide" evidence="7">
    <location>
        <begin position="1"/>
        <end position="18"/>
    </location>
</feature>
<dbReference type="InterPro" id="IPR036909">
    <property type="entry name" value="Cyt_c-like_dom_sf"/>
</dbReference>
<evidence type="ECO:0000256" key="3">
    <source>
        <dbReference type="ARBA" id="ARBA00022723"/>
    </source>
</evidence>
<keyword evidence="1" id="KW-0813">Transport</keyword>
<dbReference type="GO" id="GO:0020037">
    <property type="term" value="F:heme binding"/>
    <property type="evidence" value="ECO:0007669"/>
    <property type="project" value="InterPro"/>
</dbReference>
<dbReference type="Gene3D" id="1.10.760.10">
    <property type="entry name" value="Cytochrome c-like domain"/>
    <property type="match status" value="1"/>
</dbReference>
<keyword evidence="2 6" id="KW-0349">Heme</keyword>
<reference evidence="9 10" key="1">
    <citation type="submission" date="2015-11" db="EMBL/GenBank/DDBJ databases">
        <title>Genomic analysis of 38 Legionella species identifies large and diverse effector repertoires.</title>
        <authorList>
            <person name="Burstein D."/>
            <person name="Amaro F."/>
            <person name="Zusman T."/>
            <person name="Lifshitz Z."/>
            <person name="Cohen O."/>
            <person name="Gilbert J.A."/>
            <person name="Pupko T."/>
            <person name="Shuman H.A."/>
            <person name="Segal G."/>
        </authorList>
    </citation>
    <scope>NUCLEOTIDE SEQUENCE [LARGE SCALE GENOMIC DNA]</scope>
    <source>
        <strain evidence="9 10">SE-32A-C8</strain>
    </source>
</reference>
<dbReference type="RefSeq" id="WP_058526177.1">
    <property type="nucleotide sequence ID" value="NZ_CAAAHY010000006.1"/>
</dbReference>
<dbReference type="InterPro" id="IPR009056">
    <property type="entry name" value="Cyt_c-like_dom"/>
</dbReference>
<dbReference type="SUPFAM" id="SSF46626">
    <property type="entry name" value="Cytochrome c"/>
    <property type="match status" value="1"/>
</dbReference>
<dbReference type="InterPro" id="IPR002323">
    <property type="entry name" value="Cyt_CIE"/>
</dbReference>
<dbReference type="PANTHER" id="PTHR40942">
    <property type="match status" value="1"/>
</dbReference>
<dbReference type="AlphaFoldDB" id="A0A0W0TRF5"/>
<evidence type="ECO:0000256" key="5">
    <source>
        <dbReference type="ARBA" id="ARBA00023004"/>
    </source>
</evidence>
<dbReference type="PROSITE" id="PS51007">
    <property type="entry name" value="CYTC"/>
    <property type="match status" value="1"/>
</dbReference>
<keyword evidence="4" id="KW-0249">Electron transport</keyword>
<dbReference type="GO" id="GO:0005506">
    <property type="term" value="F:iron ion binding"/>
    <property type="evidence" value="ECO:0007669"/>
    <property type="project" value="InterPro"/>
</dbReference>
<evidence type="ECO:0000256" key="4">
    <source>
        <dbReference type="ARBA" id="ARBA00022982"/>
    </source>
</evidence>
<dbReference type="PATRIC" id="fig|448.7.peg.1060"/>
<feature type="chain" id="PRO_5006913324" evidence="7">
    <location>
        <begin position="19"/>
        <end position="132"/>
    </location>
</feature>
<dbReference type="PRINTS" id="PR00607">
    <property type="entry name" value="CYTCHROMECIE"/>
</dbReference>
<keyword evidence="7" id="KW-0732">Signal</keyword>
<name>A0A0W0TRF5_LEGER</name>
<evidence type="ECO:0000256" key="7">
    <source>
        <dbReference type="SAM" id="SignalP"/>
    </source>
</evidence>
<dbReference type="STRING" id="448.Lery_1011"/>
<evidence type="ECO:0000313" key="9">
    <source>
        <dbReference type="EMBL" id="KTC97957.1"/>
    </source>
</evidence>
<evidence type="ECO:0000256" key="1">
    <source>
        <dbReference type="ARBA" id="ARBA00022448"/>
    </source>
</evidence>
<evidence type="ECO:0000256" key="6">
    <source>
        <dbReference type="PROSITE-ProRule" id="PRU00433"/>
    </source>
</evidence>
<dbReference type="Pfam" id="PF13442">
    <property type="entry name" value="Cytochrome_CBB3"/>
    <property type="match status" value="1"/>
</dbReference>
<accession>A0A0W0TRF5</accession>
<organism evidence="9 10">
    <name type="scientific">Legionella erythra</name>
    <dbReference type="NCBI Taxonomy" id="448"/>
    <lineage>
        <taxon>Bacteria</taxon>
        <taxon>Pseudomonadati</taxon>
        <taxon>Pseudomonadota</taxon>
        <taxon>Gammaproteobacteria</taxon>
        <taxon>Legionellales</taxon>
        <taxon>Legionellaceae</taxon>
        <taxon>Legionella</taxon>
    </lineage>
</organism>
<proteinExistence type="predicted"/>
<evidence type="ECO:0000256" key="2">
    <source>
        <dbReference type="ARBA" id="ARBA00022617"/>
    </source>
</evidence>
<keyword evidence="10" id="KW-1185">Reference proteome</keyword>
<dbReference type="GO" id="GO:0009055">
    <property type="term" value="F:electron transfer activity"/>
    <property type="evidence" value="ECO:0007669"/>
    <property type="project" value="InterPro"/>
</dbReference>
<sequence length="132" mass="14793">MRFLSRLLLLLLSTTLWAASHHPQDFLKEVRGRSDEGRQIVNHYCANCHATKPLIELGAPKIGQASDWEPRLKAGLELLFQQADTGINAMPARGGCFECSDEQLKLAILALLPEKVIIDQKLIKKFLEKTNS</sequence>